<dbReference type="RefSeq" id="WP_143077889.1">
    <property type="nucleotide sequence ID" value="NZ_FOTO01000007.1"/>
</dbReference>
<protein>
    <submittedName>
        <fullName evidence="3">Uncharacterized protein</fullName>
    </submittedName>
</protein>
<evidence type="ECO:0000256" key="1">
    <source>
        <dbReference type="SAM" id="MobiDB-lite"/>
    </source>
</evidence>
<name>A0A8G2C450_DESNO</name>
<sequence length="205" mass="22801">MSSGIACLEPIIGDDAHPGTALHPKPDPTTSRGAPMTKLFPEISAPGRTASPRERLLARLPGQIPFPQAPRGKDGGLGCAITGILLTGIFNIFMFFVVRMFDLSDPTYSNLFVFYYVMSFILGLFAIICVVFLIRGMHFAVNMAIIYSGILFIHNYFFQHAKPAMLFPRYIAPISAIILFYFIFSKRVRNTYCWINGDNGEDSTS</sequence>
<comment type="caution">
    <text evidence="3">The sequence shown here is derived from an EMBL/GenBank/DDBJ whole genome shotgun (WGS) entry which is preliminary data.</text>
</comment>
<reference evidence="3 4" key="1">
    <citation type="submission" date="2016-10" db="EMBL/GenBank/DDBJ databases">
        <authorList>
            <person name="Varghese N."/>
            <person name="Submissions S."/>
        </authorList>
    </citation>
    <scope>NUCLEOTIDE SEQUENCE [LARGE SCALE GENOMIC DNA]</scope>
    <source>
        <strain evidence="3 4">DSM 1741</strain>
    </source>
</reference>
<keyword evidence="2" id="KW-0472">Membrane</keyword>
<accession>A0A8G2C450</accession>
<keyword evidence="4" id="KW-1185">Reference proteome</keyword>
<evidence type="ECO:0000256" key="2">
    <source>
        <dbReference type="SAM" id="Phobius"/>
    </source>
</evidence>
<evidence type="ECO:0000313" key="3">
    <source>
        <dbReference type="EMBL" id="SFL81838.1"/>
    </source>
</evidence>
<feature type="transmembrane region" description="Helical" evidence="2">
    <location>
        <begin position="139"/>
        <end position="158"/>
    </location>
</feature>
<organism evidence="3 4">
    <name type="scientific">Desulfomicrobium norvegicum (strain DSM 1741 / NCIMB 8310)</name>
    <name type="common">Desulfovibrio baculatus (strain Norway 4)</name>
    <name type="synonym">Desulfovibrio desulfuricans (strain Norway 4)</name>
    <dbReference type="NCBI Taxonomy" id="52561"/>
    <lineage>
        <taxon>Bacteria</taxon>
        <taxon>Pseudomonadati</taxon>
        <taxon>Thermodesulfobacteriota</taxon>
        <taxon>Desulfovibrionia</taxon>
        <taxon>Desulfovibrionales</taxon>
        <taxon>Desulfomicrobiaceae</taxon>
        <taxon>Desulfomicrobium</taxon>
    </lineage>
</organism>
<dbReference type="AlphaFoldDB" id="A0A8G2C450"/>
<feature type="transmembrane region" description="Helical" evidence="2">
    <location>
        <begin position="164"/>
        <end position="184"/>
    </location>
</feature>
<gene>
    <name evidence="3" type="ORF">SAMN05421830_1075</name>
</gene>
<proteinExistence type="predicted"/>
<feature type="region of interest" description="Disordered" evidence="1">
    <location>
        <begin position="10"/>
        <end position="34"/>
    </location>
</feature>
<feature type="transmembrane region" description="Helical" evidence="2">
    <location>
        <begin position="113"/>
        <end position="134"/>
    </location>
</feature>
<dbReference type="EMBL" id="FOTO01000007">
    <property type="protein sequence ID" value="SFL81838.1"/>
    <property type="molecule type" value="Genomic_DNA"/>
</dbReference>
<evidence type="ECO:0000313" key="4">
    <source>
        <dbReference type="Proteomes" id="UP000199581"/>
    </source>
</evidence>
<feature type="transmembrane region" description="Helical" evidence="2">
    <location>
        <begin position="77"/>
        <end position="101"/>
    </location>
</feature>
<keyword evidence="2" id="KW-0812">Transmembrane</keyword>
<keyword evidence="2" id="KW-1133">Transmembrane helix</keyword>
<dbReference type="Proteomes" id="UP000199581">
    <property type="component" value="Unassembled WGS sequence"/>
</dbReference>